<dbReference type="NCBIfam" id="TIGR01164">
    <property type="entry name" value="rplP_bact"/>
    <property type="match status" value="1"/>
</dbReference>
<dbReference type="PRINTS" id="PR00060">
    <property type="entry name" value="RIBOSOMALL16"/>
</dbReference>
<evidence type="ECO:0000313" key="28">
    <source>
        <dbReference type="Proteomes" id="UP000283616"/>
    </source>
</evidence>
<feature type="region of interest" description="Disordered" evidence="10">
    <location>
        <begin position="1"/>
        <end position="22"/>
    </location>
</feature>
<keyword evidence="4 7" id="KW-0689">Ribosomal protein</keyword>
<evidence type="ECO:0000256" key="2">
    <source>
        <dbReference type="ARBA" id="ARBA00022555"/>
    </source>
</evidence>
<evidence type="ECO:0000313" key="34">
    <source>
        <dbReference type="Proteomes" id="UP000488521"/>
    </source>
</evidence>
<dbReference type="Gene3D" id="3.90.1170.10">
    <property type="entry name" value="Ribosomal protein L10e/L16"/>
    <property type="match status" value="1"/>
</dbReference>
<dbReference type="RefSeq" id="WP_002558067.1">
    <property type="nucleotide sequence ID" value="NZ_AP022660.1"/>
</dbReference>
<dbReference type="InterPro" id="IPR000114">
    <property type="entry name" value="Ribosomal_uL16_bact-type"/>
</dbReference>
<dbReference type="GO" id="GO:0019843">
    <property type="term" value="F:rRNA binding"/>
    <property type="evidence" value="ECO:0007669"/>
    <property type="project" value="UniProtKB-UniRule"/>
</dbReference>
<evidence type="ECO:0000256" key="6">
    <source>
        <dbReference type="ARBA" id="ARBA00035198"/>
    </source>
</evidence>
<dbReference type="Proteomes" id="UP000488521">
    <property type="component" value="Unassembled WGS sequence"/>
</dbReference>
<dbReference type="Proteomes" id="UP001156218">
    <property type="component" value="Chromosome"/>
</dbReference>
<evidence type="ECO:0000313" key="17">
    <source>
        <dbReference type="EMBL" id="KAB4476039.1"/>
    </source>
</evidence>
<evidence type="ECO:0000313" key="23">
    <source>
        <dbReference type="EMBL" id="UYU68540.1"/>
    </source>
</evidence>
<dbReference type="GO" id="GO:0022625">
    <property type="term" value="C:cytosolic large ribosomal subunit"/>
    <property type="evidence" value="ECO:0007669"/>
    <property type="project" value="TreeGrafter"/>
</dbReference>
<dbReference type="InterPro" id="IPR016180">
    <property type="entry name" value="Ribosomal_uL16_dom"/>
</dbReference>
<evidence type="ECO:0000256" key="5">
    <source>
        <dbReference type="ARBA" id="ARBA00023274"/>
    </source>
</evidence>
<dbReference type="Proteomes" id="UP000284785">
    <property type="component" value="Unassembled WGS sequence"/>
</dbReference>
<dbReference type="GO" id="GO:0006412">
    <property type="term" value="P:translation"/>
    <property type="evidence" value="ECO:0007669"/>
    <property type="project" value="UniProtKB-UniRule"/>
</dbReference>
<reference evidence="19" key="6">
    <citation type="submission" date="2021-07" db="EMBL/GenBank/DDBJ databases">
        <title>Comparative genomics of Bacteroides fragilis group isolates reveals species-dependent resistance mechanisms and validates clinical tools for resistance prediction.</title>
        <authorList>
            <person name="Wallace M.J."/>
            <person name="Jean S."/>
            <person name="Wallace M.A."/>
            <person name="Carey-Ann B.D."/>
            <person name="Dantas G."/>
        </authorList>
    </citation>
    <scope>NUCLEOTIDE SEQUENCE</scope>
    <source>
        <strain evidence="19">BJH_160</strain>
    </source>
</reference>
<reference evidence="20" key="7">
    <citation type="submission" date="2022-10" db="EMBL/GenBank/DDBJ databases">
        <title>Human gut microbiome strain richness.</title>
        <authorList>
            <person name="Chen-Liaw A."/>
        </authorList>
    </citation>
    <scope>NUCLEOTIDE SEQUENCE</scope>
    <source>
        <strain evidence="20">1001283st1_A3_1001283B150304_161114</strain>
    </source>
</reference>
<dbReference type="Proteomes" id="UP000440614">
    <property type="component" value="Unassembled WGS sequence"/>
</dbReference>
<evidence type="ECO:0000313" key="16">
    <source>
        <dbReference type="EMBL" id="KAB4456324.1"/>
    </source>
</evidence>
<evidence type="ECO:0000313" key="12">
    <source>
        <dbReference type="EMBL" id="CUQ15645.1"/>
    </source>
</evidence>
<evidence type="ECO:0000256" key="8">
    <source>
        <dbReference type="RuleBase" id="RU004413"/>
    </source>
</evidence>
<dbReference type="GO" id="GO:0003735">
    <property type="term" value="F:structural constituent of ribosome"/>
    <property type="evidence" value="ECO:0007669"/>
    <property type="project" value="InterPro"/>
</dbReference>
<dbReference type="EMBL" id="CP083681">
    <property type="protein sequence ID" value="UYU69327.1"/>
    <property type="molecule type" value="Genomic_DNA"/>
</dbReference>
<dbReference type="SMR" id="A0A0P0EVD2"/>
<keyword evidence="2 7" id="KW-0820">tRNA-binding</keyword>
<dbReference type="HAMAP" id="MF_01342">
    <property type="entry name" value="Ribosomal_uL16"/>
    <property type="match status" value="1"/>
</dbReference>
<dbReference type="EMBL" id="AP022660">
    <property type="protein sequence ID" value="BCA52025.1"/>
    <property type="molecule type" value="Genomic_DNA"/>
</dbReference>
<dbReference type="EMBL" id="JAHYQA010000009">
    <property type="protein sequence ID" value="MCE9238628.1"/>
    <property type="molecule type" value="Genomic_DNA"/>
</dbReference>
<evidence type="ECO:0000256" key="10">
    <source>
        <dbReference type="SAM" id="MobiDB-lite"/>
    </source>
</evidence>
<dbReference type="SUPFAM" id="SSF54686">
    <property type="entry name" value="Ribosomal protein L16p/L10e"/>
    <property type="match status" value="1"/>
</dbReference>
<dbReference type="Proteomes" id="UP000500882">
    <property type="component" value="Chromosome"/>
</dbReference>
<comment type="similarity">
    <text evidence="1 7 8">Belongs to the universal ribosomal protein uL16 family.</text>
</comment>
<evidence type="ECO:0000313" key="36">
    <source>
        <dbReference type="Proteomes" id="UP001156218"/>
    </source>
</evidence>
<dbReference type="EMBL" id="WCSY01000009">
    <property type="protein sequence ID" value="KAB4313249.1"/>
    <property type="molecule type" value="Genomic_DNA"/>
</dbReference>
<dbReference type="Proteomes" id="UP001162960">
    <property type="component" value="Chromosome"/>
</dbReference>
<evidence type="ECO:0000313" key="27">
    <source>
        <dbReference type="Proteomes" id="UP000095576"/>
    </source>
</evidence>
<evidence type="ECO:0000313" key="25">
    <source>
        <dbReference type="EMBL" id="UYU89766.1"/>
    </source>
</evidence>
<evidence type="ECO:0000313" key="33">
    <source>
        <dbReference type="Proteomes" id="UP000460317"/>
    </source>
</evidence>
<dbReference type="Proteomes" id="UP000436858">
    <property type="component" value="Unassembled WGS sequence"/>
</dbReference>
<dbReference type="InterPro" id="IPR020798">
    <property type="entry name" value="Ribosomal_uL16_CS"/>
</dbReference>
<dbReference type="EMBL" id="WCRW01000006">
    <property type="protein sequence ID" value="KAB4456324.1"/>
    <property type="molecule type" value="Genomic_DNA"/>
</dbReference>
<reference evidence="30 31" key="3">
    <citation type="journal article" date="2019" name="Nat. Med.">
        <title>A library of human gut bacterial isolates paired with longitudinal multiomics data enables mechanistic microbiome research.</title>
        <authorList>
            <person name="Poyet M."/>
            <person name="Groussin M."/>
            <person name="Gibbons S.M."/>
            <person name="Avila-Pacheco J."/>
            <person name="Jiang X."/>
            <person name="Kearney S.M."/>
            <person name="Perrotta A.R."/>
            <person name="Berdy B."/>
            <person name="Zhao S."/>
            <person name="Lieberman T.D."/>
            <person name="Swanson P.K."/>
            <person name="Smith M."/>
            <person name="Roesemann S."/>
            <person name="Alexander J.E."/>
            <person name="Rich S.A."/>
            <person name="Livny J."/>
            <person name="Vlamakis H."/>
            <person name="Clish C."/>
            <person name="Bullock K."/>
            <person name="Deik A."/>
            <person name="Scott J."/>
            <person name="Pierce K.A."/>
            <person name="Xavier R.J."/>
            <person name="Alm E.J."/>
        </authorList>
    </citation>
    <scope>NUCLEOTIDE SEQUENCE [LARGE SCALE GENOMIC DNA]</scope>
    <source>
        <strain evidence="18 34">BIOML-A156</strain>
        <strain evidence="16 30">BIOML-A160</strain>
        <strain evidence="17 31">BIOML-A162</strain>
        <strain evidence="15 33">BIOML-A165</strain>
        <strain evidence="14 32">BIOML-A188</strain>
    </source>
</reference>
<dbReference type="EMBL" id="CZBI01000008">
    <property type="protein sequence ID" value="CUQ42589.1"/>
    <property type="molecule type" value="Genomic_DNA"/>
</dbReference>
<evidence type="ECO:0000313" key="32">
    <source>
        <dbReference type="Proteomes" id="UP000440614"/>
    </source>
</evidence>
<evidence type="ECO:0000313" key="15">
    <source>
        <dbReference type="EMBL" id="KAB4455574.1"/>
    </source>
</evidence>
<gene>
    <name evidence="7 14" type="primary">rplP</name>
    <name evidence="11" type="ORF">BatF92_39670</name>
    <name evidence="22" type="ORF">DW011_16855</name>
    <name evidence="21" type="ORF">DW780_19310</name>
    <name evidence="12" type="ORF">ERS852511_04556</name>
    <name evidence="13" type="ORF">ERS852557_04383</name>
    <name evidence="18" type="ORF">GAN59_00245</name>
    <name evidence="16" type="ORF">GAN75_10560</name>
    <name evidence="17" type="ORF">GAN91_21605</name>
    <name evidence="15" type="ORF">GAN93_00885</name>
    <name evidence="14" type="ORF">GAO51_10125</name>
    <name evidence="19" type="ORF">K0H07_15875</name>
    <name evidence="24" type="ORF">KQP59_13490</name>
    <name evidence="23" type="ORF">KQP68_09780</name>
    <name evidence="25" type="ORF">KQP74_17660</name>
    <name evidence="20" type="ORF">PO127_12080</name>
</gene>
<evidence type="ECO:0000313" key="29">
    <source>
        <dbReference type="Proteomes" id="UP000284785"/>
    </source>
</evidence>
<dbReference type="PATRIC" id="fig|818.23.peg.372"/>
<reference evidence="23 36" key="5">
    <citation type="submission" date="2021-06" db="EMBL/GenBank/DDBJ databases">
        <title>Interrogation of the integrated mobile genetic elements in gut-associated Bacteroides with a consensus prediction approach.</title>
        <authorList>
            <person name="Campbell D.E."/>
            <person name="Leigh J.R."/>
            <person name="Kim T."/>
            <person name="England W."/>
            <person name="Whitaker R.J."/>
            <person name="Degnan P.H."/>
        </authorList>
    </citation>
    <scope>NUCLEOTIDE SEQUENCE</scope>
    <source>
        <strain evidence="25">VPI-3443</strain>
        <strain evidence="24">VPI-BTDOT2</strain>
        <strain evidence="23 36">WAL8669</strain>
    </source>
</reference>
<dbReference type="Proteomes" id="UP000095541">
    <property type="component" value="Unassembled WGS sequence"/>
</dbReference>
<dbReference type="Proteomes" id="UP000283616">
    <property type="component" value="Unassembled WGS sequence"/>
</dbReference>
<accession>C6II37</accession>
<dbReference type="EMBL" id="CP083680">
    <property type="protein sequence ID" value="UYU68540.1"/>
    <property type="molecule type" value="Genomic_DNA"/>
</dbReference>
<dbReference type="Proteomes" id="UP001200544">
    <property type="component" value="Unassembled WGS sequence"/>
</dbReference>
<keyword evidence="5 7" id="KW-0687">Ribonucleoprotein</keyword>
<reference evidence="26 27" key="1">
    <citation type="submission" date="2015-09" db="EMBL/GenBank/DDBJ databases">
        <authorList>
            <consortium name="Pathogen Informatics"/>
        </authorList>
    </citation>
    <scope>NUCLEOTIDE SEQUENCE [LARGE SCALE GENOMIC DNA]</scope>
    <source>
        <strain evidence="12 27">2789STDY5834899</strain>
        <strain evidence="13 26">2789STDY5834945</strain>
    </source>
</reference>
<comment type="function">
    <text evidence="7 9">Binds 23S rRNA and is also seen to make contacts with the A and possibly P site tRNAs.</text>
</comment>
<evidence type="ECO:0000256" key="1">
    <source>
        <dbReference type="ARBA" id="ARBA00008931"/>
    </source>
</evidence>
<accession>A0A0P0EVD2</accession>
<dbReference type="Proteomes" id="UP001156216">
    <property type="component" value="Chromosome"/>
</dbReference>
<organism evidence="14 32">
    <name type="scientific">Bacteroides thetaiotaomicron</name>
    <dbReference type="NCBI Taxonomy" id="818"/>
    <lineage>
        <taxon>Bacteria</taxon>
        <taxon>Pseudomonadati</taxon>
        <taxon>Bacteroidota</taxon>
        <taxon>Bacteroidia</taxon>
        <taxon>Bacteroidales</taxon>
        <taxon>Bacteroidaceae</taxon>
        <taxon>Bacteroides</taxon>
    </lineage>
</organism>
<evidence type="ECO:0000313" key="35">
    <source>
        <dbReference type="Proteomes" id="UP000500882"/>
    </source>
</evidence>
<dbReference type="GeneID" id="69587580"/>
<evidence type="ECO:0000313" key="22">
    <source>
        <dbReference type="EMBL" id="RHL56377.1"/>
    </source>
</evidence>
<comment type="subunit">
    <text evidence="7 9">Part of the 50S ribosomal subunit.</text>
</comment>
<sequence>MLQPKKTKFRRQQKGRAKGNAQRGNQLAFGSFGIKALETKWITGRQIEAARIAVTRYMQRQGQIWIRIFPDKPITRKPADVRMGKGKGAPEGFVAPVTPGRIIIEAEGVSYEIAKEALRLAAQKLPITTKFVVRRDYDIQNQNA</sequence>
<dbReference type="FunFam" id="3.90.1170.10:FF:000001">
    <property type="entry name" value="50S ribosomal protein L16"/>
    <property type="match status" value="1"/>
</dbReference>
<evidence type="ECO:0000256" key="3">
    <source>
        <dbReference type="ARBA" id="ARBA00022730"/>
    </source>
</evidence>
<dbReference type="InterPro" id="IPR047873">
    <property type="entry name" value="Ribosomal_uL16"/>
</dbReference>
<reference evidence="11 35" key="4">
    <citation type="submission" date="2020-02" db="EMBL/GenBank/DDBJ databases">
        <title>Whole-genome sequencing and comparative analysis of the genomes of Bacteroides thetaiotaomicron and Escherichia coli isolated from a healthy resident in Vietnam.</title>
        <authorList>
            <person name="Mohsin M."/>
            <person name="Tanaka K."/>
            <person name="Kawahara R."/>
            <person name="Kondo S."/>
            <person name="Noguchi H."/>
            <person name="Motooka D."/>
            <person name="Nakamura S."/>
            <person name="Khong D.T."/>
            <person name="Nguyen T.N."/>
            <person name="Tran H.T."/>
            <person name="Yamamoto Y."/>
        </authorList>
    </citation>
    <scope>NUCLEOTIDE SEQUENCE [LARGE SCALE GENOMIC DNA]</scope>
    <source>
        <strain evidence="11 35">F9-2</strain>
    </source>
</reference>
<keyword evidence="7 9" id="KW-0694">RNA-binding</keyword>
<dbReference type="Proteomes" id="UP001217776">
    <property type="component" value="Unassembled WGS sequence"/>
</dbReference>
<dbReference type="Proteomes" id="UP000436825">
    <property type="component" value="Unassembled WGS sequence"/>
</dbReference>
<dbReference type="EMBL" id="WCRY01000026">
    <property type="protein sequence ID" value="KAB4476039.1"/>
    <property type="molecule type" value="Genomic_DNA"/>
</dbReference>
<evidence type="ECO:0000313" key="30">
    <source>
        <dbReference type="Proteomes" id="UP000436825"/>
    </source>
</evidence>
<keyword evidence="3 7" id="KW-0699">rRNA-binding</keyword>
<evidence type="ECO:0000313" key="24">
    <source>
        <dbReference type="EMBL" id="UYU69327.1"/>
    </source>
</evidence>
<dbReference type="PANTHER" id="PTHR12220:SF13">
    <property type="entry name" value="LARGE RIBOSOMAL SUBUNIT PROTEIN UL16M"/>
    <property type="match status" value="1"/>
</dbReference>
<protein>
    <recommendedName>
        <fullName evidence="6 7">Large ribosomal subunit protein uL16</fullName>
    </recommendedName>
</protein>
<evidence type="ECO:0000313" key="18">
    <source>
        <dbReference type="EMBL" id="KAB4478999.1"/>
    </source>
</evidence>
<evidence type="ECO:0000313" key="11">
    <source>
        <dbReference type="EMBL" id="BCA52025.1"/>
    </source>
</evidence>
<dbReference type="OMA" id="KGAVEYW"/>
<evidence type="ECO:0000256" key="4">
    <source>
        <dbReference type="ARBA" id="ARBA00022980"/>
    </source>
</evidence>
<dbReference type="EMBL" id="QROV01000020">
    <property type="protein sequence ID" value="RHL56377.1"/>
    <property type="molecule type" value="Genomic_DNA"/>
</dbReference>
<dbReference type="InterPro" id="IPR036920">
    <property type="entry name" value="Ribosomal_uL16_sf"/>
</dbReference>
<dbReference type="PANTHER" id="PTHR12220">
    <property type="entry name" value="50S/60S RIBOSOMAL PROTEIN L16"/>
    <property type="match status" value="1"/>
</dbReference>
<evidence type="ECO:0000256" key="9">
    <source>
        <dbReference type="RuleBase" id="RU004414"/>
    </source>
</evidence>
<evidence type="ECO:0000313" key="26">
    <source>
        <dbReference type="Proteomes" id="UP000095541"/>
    </source>
</evidence>
<feature type="compositionally biased region" description="Basic residues" evidence="10">
    <location>
        <begin position="1"/>
        <end position="17"/>
    </location>
</feature>
<dbReference type="EMBL" id="CZAP01000026">
    <property type="protein sequence ID" value="CUQ15645.1"/>
    <property type="molecule type" value="Genomic_DNA"/>
</dbReference>
<evidence type="ECO:0000313" key="20">
    <source>
        <dbReference type="EMBL" id="MDC2236483.1"/>
    </source>
</evidence>
<dbReference type="KEGG" id="btho:Btheta7330_00366"/>
<proteinExistence type="inferred from homology"/>
<dbReference type="GO" id="GO:0000049">
    <property type="term" value="F:tRNA binding"/>
    <property type="evidence" value="ECO:0007669"/>
    <property type="project" value="UniProtKB-KW"/>
</dbReference>
<evidence type="ECO:0000313" key="14">
    <source>
        <dbReference type="EMBL" id="KAB4313249.1"/>
    </source>
</evidence>
<dbReference type="AlphaFoldDB" id="A0A0P0EVD2"/>
<dbReference type="Proteomes" id="UP000460317">
    <property type="component" value="Unassembled WGS sequence"/>
</dbReference>
<evidence type="ECO:0000313" key="19">
    <source>
        <dbReference type="EMBL" id="MCE9238628.1"/>
    </source>
</evidence>
<dbReference type="EMBL" id="WCRS01000001">
    <property type="protein sequence ID" value="KAB4478999.1"/>
    <property type="molecule type" value="Genomic_DNA"/>
</dbReference>
<reference evidence="28 29" key="2">
    <citation type="submission" date="2018-08" db="EMBL/GenBank/DDBJ databases">
        <title>A genome reference for cultivated species of the human gut microbiota.</title>
        <authorList>
            <person name="Zou Y."/>
            <person name="Xue W."/>
            <person name="Luo G."/>
        </authorList>
    </citation>
    <scope>NUCLEOTIDE SEQUENCE [LARGE SCALE GENOMIC DNA]</scope>
    <source>
        <strain evidence="22 28">AF37-12</strain>
        <strain evidence="21 29">AM30-26</strain>
    </source>
</reference>
<dbReference type="EMBL" id="CP083685">
    <property type="protein sequence ID" value="UYU89766.1"/>
    <property type="molecule type" value="Genomic_DNA"/>
</dbReference>
<evidence type="ECO:0000313" key="13">
    <source>
        <dbReference type="EMBL" id="CUQ42589.1"/>
    </source>
</evidence>
<dbReference type="EMBL" id="QSJP01000020">
    <property type="protein sequence ID" value="RHD84350.1"/>
    <property type="molecule type" value="Genomic_DNA"/>
</dbReference>
<dbReference type="EMBL" id="WCSB01000001">
    <property type="protein sequence ID" value="KAB4455574.1"/>
    <property type="molecule type" value="Genomic_DNA"/>
</dbReference>
<dbReference type="Pfam" id="PF00252">
    <property type="entry name" value="Ribosomal_L16"/>
    <property type="match status" value="1"/>
</dbReference>
<dbReference type="PROSITE" id="PS00701">
    <property type="entry name" value="RIBOSOMAL_L16_2"/>
    <property type="match status" value="1"/>
</dbReference>
<evidence type="ECO:0000313" key="21">
    <source>
        <dbReference type="EMBL" id="RHD84350.1"/>
    </source>
</evidence>
<evidence type="ECO:0000313" key="31">
    <source>
        <dbReference type="Proteomes" id="UP000436858"/>
    </source>
</evidence>
<evidence type="ECO:0000256" key="7">
    <source>
        <dbReference type="HAMAP-Rule" id="MF_01342"/>
    </source>
</evidence>
<dbReference type="EMBL" id="JAQNVG010000017">
    <property type="protein sequence ID" value="MDC2236483.1"/>
    <property type="molecule type" value="Genomic_DNA"/>
</dbReference>
<dbReference type="CDD" id="cd01433">
    <property type="entry name" value="Ribosomal_L16_L10e"/>
    <property type="match status" value="1"/>
</dbReference>
<name>A0A0P0EVD2_BACT4</name>
<dbReference type="Proteomes" id="UP000095576">
    <property type="component" value="Unassembled WGS sequence"/>
</dbReference>